<accession>A0A0F9JDX3</accession>
<evidence type="ECO:0000313" key="1">
    <source>
        <dbReference type="EMBL" id="KKM67758.1"/>
    </source>
</evidence>
<name>A0A0F9JDX3_9ZZZZ</name>
<organism evidence="1">
    <name type="scientific">marine sediment metagenome</name>
    <dbReference type="NCBI Taxonomy" id="412755"/>
    <lineage>
        <taxon>unclassified sequences</taxon>
        <taxon>metagenomes</taxon>
        <taxon>ecological metagenomes</taxon>
    </lineage>
</organism>
<protein>
    <submittedName>
        <fullName evidence="1">Uncharacterized protein</fullName>
    </submittedName>
</protein>
<proteinExistence type="predicted"/>
<reference evidence="1" key="1">
    <citation type="journal article" date="2015" name="Nature">
        <title>Complex archaea that bridge the gap between prokaryotes and eukaryotes.</title>
        <authorList>
            <person name="Spang A."/>
            <person name="Saw J.H."/>
            <person name="Jorgensen S.L."/>
            <person name="Zaremba-Niedzwiedzka K."/>
            <person name="Martijn J."/>
            <person name="Lind A.E."/>
            <person name="van Eijk R."/>
            <person name="Schleper C."/>
            <person name="Guy L."/>
            <person name="Ettema T.J."/>
        </authorList>
    </citation>
    <scope>NUCLEOTIDE SEQUENCE</scope>
</reference>
<gene>
    <name evidence="1" type="ORF">LCGC14_1467860</name>
</gene>
<dbReference type="AlphaFoldDB" id="A0A0F9JDX3"/>
<comment type="caution">
    <text evidence="1">The sequence shown here is derived from an EMBL/GenBank/DDBJ whole genome shotgun (WGS) entry which is preliminary data.</text>
</comment>
<dbReference type="EMBL" id="LAZR01010292">
    <property type="protein sequence ID" value="KKM67758.1"/>
    <property type="molecule type" value="Genomic_DNA"/>
</dbReference>
<sequence>MKIEKVQAEITNVNSRKENGEDGSRLASDISVRFAVPRAVIDELFPGDSFTDQFYAGDDTILEVVCPIIFGERVKDLRVKLHIGSKPMVFEASRIAEKMKLTPQSGQYIQVECKLQVYPTTNESGKLDAAAQEWIDIEISPMTDSILAAVA</sequence>